<proteinExistence type="predicted"/>
<dbReference type="EMBL" id="OU892277">
    <property type="protein sequence ID" value="CAG9760246.1"/>
    <property type="molecule type" value="Genomic_DNA"/>
</dbReference>
<reference evidence="1" key="1">
    <citation type="submission" date="2022-01" db="EMBL/GenBank/DDBJ databases">
        <authorList>
            <person name="King R."/>
        </authorList>
    </citation>
    <scope>NUCLEOTIDE SEQUENCE</scope>
</reference>
<name>A0A9N9QJJ1_9CUCU</name>
<evidence type="ECO:0000313" key="1">
    <source>
        <dbReference type="EMBL" id="CAG9760246.1"/>
    </source>
</evidence>
<dbReference type="Proteomes" id="UP001152799">
    <property type="component" value="Chromosome 1"/>
</dbReference>
<dbReference type="OrthoDB" id="6779418at2759"/>
<evidence type="ECO:0000313" key="2">
    <source>
        <dbReference type="Proteomes" id="UP001152799"/>
    </source>
</evidence>
<dbReference type="AlphaFoldDB" id="A0A9N9QJJ1"/>
<dbReference type="PANTHER" id="PTHR47018">
    <property type="entry name" value="CXC DOMAIN-CONTAINING PROTEIN-RELATED"/>
    <property type="match status" value="1"/>
</dbReference>
<organism evidence="1 2">
    <name type="scientific">Ceutorhynchus assimilis</name>
    <name type="common">cabbage seed weevil</name>
    <dbReference type="NCBI Taxonomy" id="467358"/>
    <lineage>
        <taxon>Eukaryota</taxon>
        <taxon>Metazoa</taxon>
        <taxon>Ecdysozoa</taxon>
        <taxon>Arthropoda</taxon>
        <taxon>Hexapoda</taxon>
        <taxon>Insecta</taxon>
        <taxon>Pterygota</taxon>
        <taxon>Neoptera</taxon>
        <taxon>Endopterygota</taxon>
        <taxon>Coleoptera</taxon>
        <taxon>Polyphaga</taxon>
        <taxon>Cucujiformia</taxon>
        <taxon>Curculionidae</taxon>
        <taxon>Ceutorhynchinae</taxon>
        <taxon>Ceutorhynchus</taxon>
    </lineage>
</organism>
<sequence length="732" mass="83829">MITEETEQSYPVLTVQSDLSVLHKICYDIRVQMDKIPDYKDLRNLDIRNYKQFIPNTLYFLINLLVTWDETQATNNDTRVLAICQDIIYTYSEGRKRTQKHIGLGIMIHQETRSKKLVEHLHTTGHCISYKEVLRLRNSIAQEEIYRFKKNNNTVIPRQLVPNWFVQFAADNIDILEETLDKAPTFHATQMVAFQQGPPNRICHDQLNLLPYEVKLNIPESFHIIEPSYCFKMTKSSPAINNKDALPQWSGFNKLLAAESTDEHITTYGYLPLLPYVSTEYDTVWAVMKSIKQNQAVTDSQALKSTLNKLSESFKEYVDSQVPTLKFCERTGDWTLHLQSFNKMLPLFFTYDHTNYARWGSIYLLDMLNLPQYVKEKFESGQFVVKRLPGSFNKLSVDQALEHVNKRSKDTGGIVGLTKNSTRLDEWFLSFNEIGLMVDSFQFSLSHSKSINPISQNIESGIQRKKIDEQTVLTLQEQLTRFSLFSCGNDQLLCISTNEIIAKSIEKSLLNAVDIGEQALANFMTTQVPLPKKAEKAKSVQGCQSLLQQILAANQMGRNIEKNDIFQYELTTFPMALFSGTHILATPTNKSSLGNIVEQFTTSVKELPVSSKKTCHIFDAMSIVQSLGKPAAAKTFLYYGNVFNSVLSKNKYNASRLDLVFDHYTTQSIKNLTRVKRQSGCLATIKGIINSPDMPLPQQWHRFIHSGFNKQQLTNFLSNYLFEQSSINYLQK</sequence>
<gene>
    <name evidence="1" type="ORF">CEUTPL_LOCUS982</name>
</gene>
<accession>A0A9N9QJJ1</accession>
<dbReference type="PANTHER" id="PTHR47018:SF3">
    <property type="entry name" value="MYCBP-ASSOCIATED PROTEIN"/>
    <property type="match status" value="1"/>
</dbReference>
<protein>
    <submittedName>
        <fullName evidence="1">Uncharacterized protein</fullName>
    </submittedName>
</protein>
<keyword evidence="2" id="KW-1185">Reference proteome</keyword>